<dbReference type="Pfam" id="PF05721">
    <property type="entry name" value="PhyH"/>
    <property type="match status" value="1"/>
</dbReference>
<dbReference type="InterPro" id="IPR008775">
    <property type="entry name" value="Phytyl_CoA_dOase-like"/>
</dbReference>
<comment type="caution">
    <text evidence="1">The sequence shown here is derived from an EMBL/GenBank/DDBJ whole genome shotgun (WGS) entry which is preliminary data.</text>
</comment>
<sequence length="191" mass="20303">MALAASQPVERAGIRLHRVPGLAELLGPAALGGLVAGMRPVRAILFDKSPGANWLLGWHQDRTIAVRARCEVPGFGPWSVKQGLLHVEPPFALIEAMRTMRIHLDPVPQDNAPLLIAPGSHRLGRIPESELAAVVERCGTACCLADTGDVWLYATPIVHASAASSGAGRRRVLQVDFAGEALPPGLEWLGV</sequence>
<dbReference type="Proteomes" id="UP000564677">
    <property type="component" value="Unassembled WGS sequence"/>
</dbReference>
<organism evidence="1 2">
    <name type="scientific">Sphingomonas leidyi</name>
    <dbReference type="NCBI Taxonomy" id="68569"/>
    <lineage>
        <taxon>Bacteria</taxon>
        <taxon>Pseudomonadati</taxon>
        <taxon>Pseudomonadota</taxon>
        <taxon>Alphaproteobacteria</taxon>
        <taxon>Sphingomonadales</taxon>
        <taxon>Sphingomonadaceae</taxon>
        <taxon>Sphingomonas</taxon>
    </lineage>
</organism>
<accession>A0A7X5ZWF6</accession>
<protein>
    <recommendedName>
        <fullName evidence="3">Phytanoyl-CoA dioxygenase</fullName>
    </recommendedName>
</protein>
<evidence type="ECO:0008006" key="3">
    <source>
        <dbReference type="Google" id="ProtNLM"/>
    </source>
</evidence>
<dbReference type="AlphaFoldDB" id="A0A7X5ZWF6"/>
<dbReference type="Gene3D" id="2.60.120.620">
    <property type="entry name" value="q2cbj1_9rhob like domain"/>
    <property type="match status" value="1"/>
</dbReference>
<dbReference type="EMBL" id="JAASQV010000002">
    <property type="protein sequence ID" value="NIJ65729.1"/>
    <property type="molecule type" value="Genomic_DNA"/>
</dbReference>
<evidence type="ECO:0000313" key="1">
    <source>
        <dbReference type="EMBL" id="NIJ65729.1"/>
    </source>
</evidence>
<proteinExistence type="predicted"/>
<name>A0A7X5ZWF6_9SPHN</name>
<evidence type="ECO:0000313" key="2">
    <source>
        <dbReference type="Proteomes" id="UP000564677"/>
    </source>
</evidence>
<gene>
    <name evidence="1" type="ORF">FHR20_002691</name>
</gene>
<reference evidence="1 2" key="1">
    <citation type="submission" date="2020-03" db="EMBL/GenBank/DDBJ databases">
        <title>Genomic Encyclopedia of Type Strains, Phase IV (KMG-IV): sequencing the most valuable type-strain genomes for metagenomic binning, comparative biology and taxonomic classification.</title>
        <authorList>
            <person name="Goeker M."/>
        </authorList>
    </citation>
    <scope>NUCLEOTIDE SEQUENCE [LARGE SCALE GENOMIC DNA]</scope>
    <source>
        <strain evidence="1 2">DSM 4733</strain>
    </source>
</reference>
<dbReference type="SUPFAM" id="SSF51197">
    <property type="entry name" value="Clavaminate synthase-like"/>
    <property type="match status" value="1"/>
</dbReference>
<dbReference type="GO" id="GO:0016706">
    <property type="term" value="F:2-oxoglutarate-dependent dioxygenase activity"/>
    <property type="evidence" value="ECO:0007669"/>
    <property type="project" value="UniProtKB-ARBA"/>
</dbReference>
<keyword evidence="2" id="KW-1185">Reference proteome</keyword>